<keyword evidence="5" id="KW-0805">Transcription regulation</keyword>
<reference evidence="9" key="1">
    <citation type="submission" date="2020-11" db="EMBL/GenBank/DDBJ databases">
        <authorList>
            <person name="Tran Van P."/>
        </authorList>
    </citation>
    <scope>NUCLEOTIDE SEQUENCE</scope>
</reference>
<keyword evidence="3" id="KW-0863">Zinc-finger</keyword>
<evidence type="ECO:0000256" key="3">
    <source>
        <dbReference type="ARBA" id="ARBA00022771"/>
    </source>
</evidence>
<dbReference type="PANTHER" id="PTHR46179:SF13">
    <property type="entry name" value="C2H2-TYPE DOMAIN-CONTAINING PROTEIN"/>
    <property type="match status" value="1"/>
</dbReference>
<dbReference type="InterPro" id="IPR051061">
    <property type="entry name" value="Zinc_finger_trans_reg"/>
</dbReference>
<dbReference type="SMART" id="SM00355">
    <property type="entry name" value="ZnF_C2H2"/>
    <property type="match status" value="9"/>
</dbReference>
<feature type="compositionally biased region" description="Low complexity" evidence="8">
    <location>
        <begin position="394"/>
        <end position="403"/>
    </location>
</feature>
<feature type="compositionally biased region" description="Acidic residues" evidence="8">
    <location>
        <begin position="511"/>
        <end position="528"/>
    </location>
</feature>
<dbReference type="AlphaFoldDB" id="A0A7R8W497"/>
<gene>
    <name evidence="9" type="ORF">CTOB1V02_LOCUS812</name>
</gene>
<feature type="compositionally biased region" description="Polar residues" evidence="8">
    <location>
        <begin position="93"/>
        <end position="108"/>
    </location>
</feature>
<evidence type="ECO:0000256" key="5">
    <source>
        <dbReference type="ARBA" id="ARBA00023015"/>
    </source>
</evidence>
<dbReference type="PROSITE" id="PS00028">
    <property type="entry name" value="ZINC_FINGER_C2H2_1"/>
    <property type="match status" value="7"/>
</dbReference>
<feature type="region of interest" description="Disordered" evidence="8">
    <location>
        <begin position="393"/>
        <end position="424"/>
    </location>
</feature>
<proteinExistence type="predicted"/>
<evidence type="ECO:0000313" key="9">
    <source>
        <dbReference type="EMBL" id="CAD7222815.1"/>
    </source>
</evidence>
<accession>A0A7R8W497</accession>
<evidence type="ECO:0000256" key="8">
    <source>
        <dbReference type="SAM" id="MobiDB-lite"/>
    </source>
</evidence>
<dbReference type="InterPro" id="IPR036236">
    <property type="entry name" value="Znf_C2H2_sf"/>
</dbReference>
<dbReference type="GO" id="GO:0008270">
    <property type="term" value="F:zinc ion binding"/>
    <property type="evidence" value="ECO:0007669"/>
    <property type="project" value="UniProtKB-KW"/>
</dbReference>
<dbReference type="GO" id="GO:0005634">
    <property type="term" value="C:nucleus"/>
    <property type="evidence" value="ECO:0007669"/>
    <property type="project" value="UniProtKB-SubCell"/>
</dbReference>
<dbReference type="Pfam" id="PF00096">
    <property type="entry name" value="zf-C2H2"/>
    <property type="match status" value="3"/>
</dbReference>
<sequence length="559" mass="63817">MSLSTTSNPPDLGAAEKPLTSTSAVGTHNAIKPSKTVQNTKSDQKKDKGKNSRRTPAGSRTKSKPKSCDTNAPSTPLADESILSTPVDEESTPSRTVSEENVPSTSTPVAGKSGRRKPIKFPKRLLKCDLCEKVFSKGRNLKQHMFLHTGQRPFPCDEPGCGKSYTNIQHLRRHQQTNHKKQDQETQVHVCNLCYRTYTLLHNLKRHMKRTHEKGENPFLCNICFHGFKKHYQLKEHEYRHTGIPAFKCSQSECGEVFRTNRELKKHLQLHFGYRCEFPNCNFTSRYKLHLNVHHREQHREEHKFICRRQGCHYVADQKYTLRRHERTHDPYRQKFGCPMDGCERSYFRMSTLQTHIKTAHMGKRYECPHPKCNLTYTALNNVRHHYRMAHSADPLPRLGPRFGPRKPRKDKGSKKTPLNAAASRAVKLSQVPLEKIGIPEDEISGASELSEDEDYIRTISLLEVTTVEPGSPENQDSLSAPEPSLPPEQIGIKEEPEVIVEFPVVKGEETDAGEVGDDEEDDESECFELEKEISDWEDEGEWSMVEQAPSAQHPRPSS</sequence>
<dbReference type="SUPFAM" id="SSF57667">
    <property type="entry name" value="beta-beta-alpha zinc fingers"/>
    <property type="match status" value="4"/>
</dbReference>
<keyword evidence="7" id="KW-0539">Nucleus</keyword>
<organism evidence="9">
    <name type="scientific">Cyprideis torosa</name>
    <dbReference type="NCBI Taxonomy" id="163714"/>
    <lineage>
        <taxon>Eukaryota</taxon>
        <taxon>Metazoa</taxon>
        <taxon>Ecdysozoa</taxon>
        <taxon>Arthropoda</taxon>
        <taxon>Crustacea</taxon>
        <taxon>Oligostraca</taxon>
        <taxon>Ostracoda</taxon>
        <taxon>Podocopa</taxon>
        <taxon>Podocopida</taxon>
        <taxon>Cytherocopina</taxon>
        <taxon>Cytheroidea</taxon>
        <taxon>Cytherideidae</taxon>
        <taxon>Cyprideis</taxon>
    </lineage>
</organism>
<keyword evidence="6" id="KW-0804">Transcription</keyword>
<name>A0A7R8W497_9CRUS</name>
<evidence type="ECO:0000256" key="2">
    <source>
        <dbReference type="ARBA" id="ARBA00022723"/>
    </source>
</evidence>
<keyword evidence="2" id="KW-0479">Metal-binding</keyword>
<feature type="compositionally biased region" description="Basic residues" evidence="8">
    <location>
        <begin position="404"/>
        <end position="415"/>
    </location>
</feature>
<protein>
    <submittedName>
        <fullName evidence="9">Uncharacterized protein</fullName>
    </submittedName>
</protein>
<comment type="subcellular location">
    <subcellularLocation>
        <location evidence="1">Nucleus</location>
    </subcellularLocation>
</comment>
<dbReference type="InterPro" id="IPR013087">
    <property type="entry name" value="Znf_C2H2_type"/>
</dbReference>
<evidence type="ECO:0000256" key="4">
    <source>
        <dbReference type="ARBA" id="ARBA00022833"/>
    </source>
</evidence>
<evidence type="ECO:0000256" key="1">
    <source>
        <dbReference type="ARBA" id="ARBA00004123"/>
    </source>
</evidence>
<dbReference type="FunFam" id="3.30.160.60:FF:000446">
    <property type="entry name" value="Zinc finger protein"/>
    <property type="match status" value="1"/>
</dbReference>
<dbReference type="OrthoDB" id="6431597at2759"/>
<keyword evidence="4" id="KW-0862">Zinc</keyword>
<dbReference type="Gene3D" id="3.30.160.60">
    <property type="entry name" value="Classic Zinc Finger"/>
    <property type="match status" value="5"/>
</dbReference>
<feature type="region of interest" description="Disordered" evidence="8">
    <location>
        <begin position="467"/>
        <end position="559"/>
    </location>
</feature>
<evidence type="ECO:0000256" key="7">
    <source>
        <dbReference type="ARBA" id="ARBA00023242"/>
    </source>
</evidence>
<dbReference type="EMBL" id="OB660107">
    <property type="protein sequence ID" value="CAD7222815.1"/>
    <property type="molecule type" value="Genomic_DNA"/>
</dbReference>
<feature type="region of interest" description="Disordered" evidence="8">
    <location>
        <begin position="1"/>
        <end position="118"/>
    </location>
</feature>
<dbReference type="PANTHER" id="PTHR46179">
    <property type="entry name" value="ZINC FINGER PROTEIN"/>
    <property type="match status" value="1"/>
</dbReference>
<dbReference type="PROSITE" id="PS50157">
    <property type="entry name" value="ZINC_FINGER_C2H2_2"/>
    <property type="match status" value="9"/>
</dbReference>
<evidence type="ECO:0000256" key="6">
    <source>
        <dbReference type="ARBA" id="ARBA00023163"/>
    </source>
</evidence>
<dbReference type="GO" id="GO:0006357">
    <property type="term" value="P:regulation of transcription by RNA polymerase II"/>
    <property type="evidence" value="ECO:0007669"/>
    <property type="project" value="TreeGrafter"/>
</dbReference>